<name>A0ABZ1KZH1_STRAH</name>
<feature type="signal peptide" evidence="1">
    <location>
        <begin position="1"/>
        <end position="24"/>
    </location>
</feature>
<feature type="chain" id="PRO_5045230755" evidence="1">
    <location>
        <begin position="25"/>
        <end position="137"/>
    </location>
</feature>
<accession>A0ABZ1KZH1</accession>
<evidence type="ECO:0000313" key="2">
    <source>
        <dbReference type="EMBL" id="WTQ83861.1"/>
    </source>
</evidence>
<dbReference type="RefSeq" id="WP_405450839.1">
    <property type="nucleotide sequence ID" value="NZ_CP108164.1"/>
</dbReference>
<organism evidence="2 3">
    <name type="scientific">Streptomyces achromogenes</name>
    <dbReference type="NCBI Taxonomy" id="67255"/>
    <lineage>
        <taxon>Bacteria</taxon>
        <taxon>Bacillati</taxon>
        <taxon>Actinomycetota</taxon>
        <taxon>Actinomycetes</taxon>
        <taxon>Kitasatosporales</taxon>
        <taxon>Streptomycetaceae</taxon>
        <taxon>Streptomyces</taxon>
    </lineage>
</organism>
<dbReference type="EMBL" id="CP108164">
    <property type="protein sequence ID" value="WTQ83861.1"/>
    <property type="molecule type" value="Genomic_DNA"/>
</dbReference>
<protein>
    <submittedName>
        <fullName evidence="2">Uncharacterized protein</fullName>
    </submittedName>
</protein>
<proteinExistence type="predicted"/>
<keyword evidence="3" id="KW-1185">Reference proteome</keyword>
<keyword evidence="1" id="KW-0732">Signal</keyword>
<evidence type="ECO:0000313" key="3">
    <source>
        <dbReference type="Proteomes" id="UP001622557"/>
    </source>
</evidence>
<dbReference type="GeneID" id="97284308"/>
<evidence type="ECO:0000256" key="1">
    <source>
        <dbReference type="SAM" id="SignalP"/>
    </source>
</evidence>
<sequence length="137" mass="14417">MRRTSTLAGAVLLVSILSAPSALADGPSEIYLGKRSGSITTTGGADLYKWVDKQYRSTSLPNLRKHSIRVTHPQCGKWKARASVKWGSTVDTVEASASGCNESVLLTPMGDMNANVTLTIHSTPGDMTGTASIKPVG</sequence>
<dbReference type="Proteomes" id="UP001622557">
    <property type="component" value="Chromosome"/>
</dbReference>
<gene>
    <name evidence="2" type="ORF">OG350_27760</name>
</gene>
<reference evidence="2 3" key="1">
    <citation type="submission" date="2022-10" db="EMBL/GenBank/DDBJ databases">
        <title>The complete genomes of actinobacterial strains from the NBC collection.</title>
        <authorList>
            <person name="Joergensen T.S."/>
            <person name="Alvarez Arevalo M."/>
            <person name="Sterndorff E.B."/>
            <person name="Faurdal D."/>
            <person name="Vuksanovic O."/>
            <person name="Mourched A.-S."/>
            <person name="Charusanti P."/>
            <person name="Shaw S."/>
            <person name="Blin K."/>
            <person name="Weber T."/>
        </authorList>
    </citation>
    <scope>NUCLEOTIDE SEQUENCE [LARGE SCALE GENOMIC DNA]</scope>
    <source>
        <strain evidence="2 3">NBC_00156</strain>
    </source>
</reference>